<accession>A0ABD2PS47</accession>
<name>A0ABD2PS47_9PLAT</name>
<dbReference type="InterPro" id="IPR019594">
    <property type="entry name" value="Glu/Gly-bd"/>
</dbReference>
<evidence type="ECO:0000256" key="8">
    <source>
        <dbReference type="ARBA" id="ARBA00023170"/>
    </source>
</evidence>
<dbReference type="Proteomes" id="UP001626550">
    <property type="component" value="Unassembled WGS sequence"/>
</dbReference>
<keyword evidence="9" id="KW-0325">Glycoprotein</keyword>
<evidence type="ECO:0000313" key="15">
    <source>
        <dbReference type="EMBL" id="KAL3309251.1"/>
    </source>
</evidence>
<dbReference type="PANTHER" id="PTHR42643:SF24">
    <property type="entry name" value="IONOTROPIC RECEPTOR 60A"/>
    <property type="match status" value="1"/>
</dbReference>
<evidence type="ECO:0000256" key="12">
    <source>
        <dbReference type="SAM" id="Phobius"/>
    </source>
</evidence>
<reference evidence="15 16" key="1">
    <citation type="submission" date="2024-11" db="EMBL/GenBank/DDBJ databases">
        <title>Adaptive evolution of stress response genes in parasites aligns with host niche diversity.</title>
        <authorList>
            <person name="Hahn C."/>
            <person name="Resl P."/>
        </authorList>
    </citation>
    <scope>NUCLEOTIDE SEQUENCE [LARGE SCALE GENOMIC DNA]</scope>
    <source>
        <strain evidence="15">EGGRZ-B1_66</strain>
        <tissue evidence="15">Body</tissue>
    </source>
</reference>
<dbReference type="AlphaFoldDB" id="A0ABD2PS47"/>
<evidence type="ECO:0000256" key="1">
    <source>
        <dbReference type="ARBA" id="ARBA00004651"/>
    </source>
</evidence>
<keyword evidence="5 12" id="KW-1133">Transmembrane helix</keyword>
<feature type="domain" description="Ionotropic glutamate receptor L-glutamate and glycine-binding" evidence="14">
    <location>
        <begin position="154"/>
        <end position="272"/>
    </location>
</feature>
<keyword evidence="7 12" id="KW-0472">Membrane</keyword>
<dbReference type="InterPro" id="IPR001320">
    <property type="entry name" value="Iontro_rcpt_C"/>
</dbReference>
<dbReference type="GO" id="GO:0034220">
    <property type="term" value="P:monoatomic ion transmembrane transport"/>
    <property type="evidence" value="ECO:0007669"/>
    <property type="project" value="UniProtKB-KW"/>
</dbReference>
<organism evidence="15 16">
    <name type="scientific">Cichlidogyrus casuarinus</name>
    <dbReference type="NCBI Taxonomy" id="1844966"/>
    <lineage>
        <taxon>Eukaryota</taxon>
        <taxon>Metazoa</taxon>
        <taxon>Spiralia</taxon>
        <taxon>Lophotrochozoa</taxon>
        <taxon>Platyhelminthes</taxon>
        <taxon>Monogenea</taxon>
        <taxon>Monopisthocotylea</taxon>
        <taxon>Dactylogyridea</taxon>
        <taxon>Ancyrocephalidae</taxon>
        <taxon>Cichlidogyrus</taxon>
    </lineage>
</organism>
<evidence type="ECO:0000256" key="11">
    <source>
        <dbReference type="ARBA" id="ARBA00023303"/>
    </source>
</evidence>
<evidence type="ECO:0008006" key="17">
    <source>
        <dbReference type="Google" id="ProtNLM"/>
    </source>
</evidence>
<evidence type="ECO:0000256" key="3">
    <source>
        <dbReference type="ARBA" id="ARBA00022475"/>
    </source>
</evidence>
<sequence>MNLISSSKVWIFTGFEGSQFSLMTSAPVVINVFTLSIKLTDPNPTSLAEMYLSSYMFFISPILDYQFCPLDYPNAVSINQQFFVGSLNFSTSSEAKLTGYWIVQIGYGIDSAMSTLGVFFYEGLGDKVSFPSYQVATGQLTDVQLKQLMLSKPFRILTIITRPFLFKINKNVALLPSNNLTQLASLVSGPIMNIITHLLSELNITNYIIDVRDKWKVGTKQPNGSWDGVFGEIYYQRFDLLVGPFVSTETRINSFLSTVPFMSFSYKFIYQKSIKTTLQEIFPFFTFISWELWLAILVATLLCGLFIFFGDLIFDNSSDFPLKLALDLVLNSLFQQGNCFSRSSRKGKIGILIIIWLFVIFLFLLLFVANMAAIFTQNSSGVNVLESVANLLRQTTYKYGCFFYSPHTPRFYSTSQER</sequence>
<keyword evidence="8" id="KW-0675">Receptor</keyword>
<dbReference type="Pfam" id="PF10613">
    <property type="entry name" value="Lig_chan-Glu_bd"/>
    <property type="match status" value="1"/>
</dbReference>
<evidence type="ECO:0000256" key="2">
    <source>
        <dbReference type="ARBA" id="ARBA00022448"/>
    </source>
</evidence>
<dbReference type="Pfam" id="PF00060">
    <property type="entry name" value="Lig_chan"/>
    <property type="match status" value="1"/>
</dbReference>
<keyword evidence="10" id="KW-1071">Ligand-gated ion channel</keyword>
<dbReference type="EMBL" id="JBJKFK010004129">
    <property type="protein sequence ID" value="KAL3309251.1"/>
    <property type="molecule type" value="Genomic_DNA"/>
</dbReference>
<dbReference type="GO" id="GO:0050906">
    <property type="term" value="P:detection of stimulus involved in sensory perception"/>
    <property type="evidence" value="ECO:0007669"/>
    <property type="project" value="UniProtKB-ARBA"/>
</dbReference>
<gene>
    <name evidence="15" type="ORF">Ciccas_012203</name>
</gene>
<dbReference type="PANTHER" id="PTHR42643">
    <property type="entry name" value="IONOTROPIC RECEPTOR 20A-RELATED"/>
    <property type="match status" value="1"/>
</dbReference>
<keyword evidence="6" id="KW-0406">Ion transport</keyword>
<evidence type="ECO:0000256" key="7">
    <source>
        <dbReference type="ARBA" id="ARBA00023136"/>
    </source>
</evidence>
<evidence type="ECO:0000256" key="9">
    <source>
        <dbReference type="ARBA" id="ARBA00023180"/>
    </source>
</evidence>
<keyword evidence="11" id="KW-0407">Ion channel</keyword>
<dbReference type="SUPFAM" id="SSF53850">
    <property type="entry name" value="Periplasmic binding protein-like II"/>
    <property type="match status" value="1"/>
</dbReference>
<keyword evidence="2" id="KW-0813">Transport</keyword>
<evidence type="ECO:0000256" key="4">
    <source>
        <dbReference type="ARBA" id="ARBA00022692"/>
    </source>
</evidence>
<keyword evidence="16" id="KW-1185">Reference proteome</keyword>
<keyword evidence="4 12" id="KW-0812">Transmembrane</keyword>
<evidence type="ECO:0000256" key="10">
    <source>
        <dbReference type="ARBA" id="ARBA00023286"/>
    </source>
</evidence>
<proteinExistence type="predicted"/>
<evidence type="ECO:0000313" key="16">
    <source>
        <dbReference type="Proteomes" id="UP001626550"/>
    </source>
</evidence>
<evidence type="ECO:0000259" key="13">
    <source>
        <dbReference type="Pfam" id="PF00060"/>
    </source>
</evidence>
<protein>
    <recommendedName>
        <fullName evidence="17">Ionotropic glutamate receptor L-glutamate and glycine-binding domain-containing protein</fullName>
    </recommendedName>
</protein>
<feature type="domain" description="Ionotropic glutamate receptor C-terminal" evidence="13">
    <location>
        <begin position="289"/>
        <end position="395"/>
    </location>
</feature>
<evidence type="ECO:0000256" key="5">
    <source>
        <dbReference type="ARBA" id="ARBA00022989"/>
    </source>
</evidence>
<dbReference type="GO" id="GO:0005886">
    <property type="term" value="C:plasma membrane"/>
    <property type="evidence" value="ECO:0007669"/>
    <property type="project" value="UniProtKB-SubCell"/>
</dbReference>
<feature type="transmembrane region" description="Helical" evidence="12">
    <location>
        <begin position="351"/>
        <end position="375"/>
    </location>
</feature>
<dbReference type="Gene3D" id="1.10.287.70">
    <property type="match status" value="1"/>
</dbReference>
<dbReference type="InterPro" id="IPR052192">
    <property type="entry name" value="Insect_Ionotropic_Sensory_Rcpt"/>
</dbReference>
<dbReference type="Gene3D" id="3.40.190.10">
    <property type="entry name" value="Periplasmic binding protein-like II"/>
    <property type="match status" value="1"/>
</dbReference>
<comment type="caution">
    <text evidence="15">The sequence shown here is derived from an EMBL/GenBank/DDBJ whole genome shotgun (WGS) entry which is preliminary data.</text>
</comment>
<evidence type="ECO:0000256" key="6">
    <source>
        <dbReference type="ARBA" id="ARBA00023065"/>
    </source>
</evidence>
<feature type="transmembrane region" description="Helical" evidence="12">
    <location>
        <begin position="292"/>
        <end position="314"/>
    </location>
</feature>
<evidence type="ECO:0000259" key="14">
    <source>
        <dbReference type="Pfam" id="PF10613"/>
    </source>
</evidence>
<comment type="subcellular location">
    <subcellularLocation>
        <location evidence="1">Cell membrane</location>
        <topology evidence="1">Multi-pass membrane protein</topology>
    </subcellularLocation>
</comment>
<keyword evidence="3" id="KW-1003">Cell membrane</keyword>